<dbReference type="InterPro" id="IPR018392">
    <property type="entry name" value="LysM"/>
</dbReference>
<accession>A0A5J4Q353</accession>
<dbReference type="CDD" id="cd00118">
    <property type="entry name" value="LysM"/>
    <property type="match status" value="1"/>
</dbReference>
<dbReference type="Pfam" id="PF01476">
    <property type="entry name" value="LysM"/>
    <property type="match status" value="1"/>
</dbReference>
<dbReference type="InterPro" id="IPR011055">
    <property type="entry name" value="Dup_hybrid_motif"/>
</dbReference>
<dbReference type="Gene3D" id="2.70.70.10">
    <property type="entry name" value="Glucose Permease (Domain IIA)"/>
    <property type="match status" value="1"/>
</dbReference>
<comment type="caution">
    <text evidence="2">The sequence shown here is derived from an EMBL/GenBank/DDBJ whole genome shotgun (WGS) entry which is preliminary data.</text>
</comment>
<dbReference type="InterPro" id="IPR016047">
    <property type="entry name" value="M23ase_b-sheet_dom"/>
</dbReference>
<sequence>MRHYYINLIIVIILTMVSPDSFSQDLLARQAPIDKKLRTIDSLALQNILEVEHKNFPLTALYPEWNNKHIHLYDKRIAIPDSFVIDLTGFCMPTSHTQITSPFGPRRRRMHNGLDIKVYTGDTIVAAFDGKVRVVNTEQKGYGKYVVIRHYNGLETVYAHLSKQLVKENQDVKAGEIIGLGGNTGRSYGSHLHFETRFLGIAINPAFMFDFPKQDIVADSYIFKNKNRKPEVSNTHLAGDGTIQYYVIKQGDILSRIALKRGISVETLCRINRITKNTILKPGQILRYS</sequence>
<proteinExistence type="predicted"/>
<evidence type="ECO:0000259" key="1">
    <source>
        <dbReference type="PROSITE" id="PS51782"/>
    </source>
</evidence>
<evidence type="ECO:0000313" key="2">
    <source>
        <dbReference type="EMBL" id="KAA6315301.1"/>
    </source>
</evidence>
<dbReference type="EC" id="3.4.24.-" evidence="2"/>
<dbReference type="Pfam" id="PF01551">
    <property type="entry name" value="Peptidase_M23"/>
    <property type="match status" value="1"/>
</dbReference>
<dbReference type="InterPro" id="IPR050570">
    <property type="entry name" value="Cell_wall_metabolism_enzyme"/>
</dbReference>
<name>A0A5J4Q353_9ZZZZ</name>
<dbReference type="EMBL" id="SNRY01005302">
    <property type="protein sequence ID" value="KAA6315301.1"/>
    <property type="molecule type" value="Genomic_DNA"/>
</dbReference>
<dbReference type="PANTHER" id="PTHR21666:SF270">
    <property type="entry name" value="MUREIN HYDROLASE ACTIVATOR ENVC"/>
    <property type="match status" value="1"/>
</dbReference>
<organism evidence="2">
    <name type="scientific">termite gut metagenome</name>
    <dbReference type="NCBI Taxonomy" id="433724"/>
    <lineage>
        <taxon>unclassified sequences</taxon>
        <taxon>metagenomes</taxon>
        <taxon>organismal metagenomes</taxon>
    </lineage>
</organism>
<dbReference type="SMART" id="SM00257">
    <property type="entry name" value="LysM"/>
    <property type="match status" value="1"/>
</dbReference>
<dbReference type="InterPro" id="IPR036779">
    <property type="entry name" value="LysM_dom_sf"/>
</dbReference>
<dbReference type="AlphaFoldDB" id="A0A5J4Q353"/>
<dbReference type="Gene3D" id="3.10.350.10">
    <property type="entry name" value="LysM domain"/>
    <property type="match status" value="1"/>
</dbReference>
<dbReference type="PANTHER" id="PTHR21666">
    <property type="entry name" value="PEPTIDASE-RELATED"/>
    <property type="match status" value="1"/>
</dbReference>
<protein>
    <submittedName>
        <fullName evidence="2">Murein DD-endopeptidase MepM</fullName>
        <ecNumber evidence="2">3.4.24.-</ecNumber>
    </submittedName>
</protein>
<feature type="domain" description="LysM" evidence="1">
    <location>
        <begin position="244"/>
        <end position="288"/>
    </location>
</feature>
<dbReference type="GO" id="GO:0004222">
    <property type="term" value="F:metalloendopeptidase activity"/>
    <property type="evidence" value="ECO:0007669"/>
    <property type="project" value="TreeGrafter"/>
</dbReference>
<dbReference type="SUPFAM" id="SSF54106">
    <property type="entry name" value="LysM domain"/>
    <property type="match status" value="1"/>
</dbReference>
<dbReference type="CDD" id="cd12797">
    <property type="entry name" value="M23_peptidase"/>
    <property type="match status" value="1"/>
</dbReference>
<gene>
    <name evidence="2" type="ORF">EZS27_034218</name>
</gene>
<keyword evidence="2" id="KW-0378">Hydrolase</keyword>
<reference evidence="2" key="1">
    <citation type="submission" date="2019-03" db="EMBL/GenBank/DDBJ databases">
        <title>Single cell metagenomics reveals metabolic interactions within the superorganism composed of flagellate Streblomastix strix and complex community of Bacteroidetes bacteria on its surface.</title>
        <authorList>
            <person name="Treitli S.C."/>
            <person name="Kolisko M."/>
            <person name="Husnik F."/>
            <person name="Keeling P."/>
            <person name="Hampl V."/>
        </authorList>
    </citation>
    <scope>NUCLEOTIDE SEQUENCE</scope>
    <source>
        <strain evidence="2">STM</strain>
    </source>
</reference>
<dbReference type="PROSITE" id="PS51782">
    <property type="entry name" value="LYSM"/>
    <property type="match status" value="1"/>
</dbReference>
<dbReference type="SUPFAM" id="SSF51261">
    <property type="entry name" value="Duplicated hybrid motif"/>
    <property type="match status" value="1"/>
</dbReference>
<dbReference type="FunFam" id="2.70.70.10:FF:000015">
    <property type="entry name" value="LysM domain-containing protein"/>
    <property type="match status" value="1"/>
</dbReference>